<feature type="region of interest" description="Disordered" evidence="1">
    <location>
        <begin position="260"/>
        <end position="341"/>
    </location>
</feature>
<feature type="compositionally biased region" description="Pro residues" evidence="1">
    <location>
        <begin position="296"/>
        <end position="305"/>
    </location>
</feature>
<feature type="region of interest" description="Disordered" evidence="1">
    <location>
        <begin position="1"/>
        <end position="101"/>
    </location>
</feature>
<evidence type="ECO:0000256" key="1">
    <source>
        <dbReference type="SAM" id="MobiDB-lite"/>
    </source>
</evidence>
<feature type="compositionally biased region" description="Polar residues" evidence="1">
    <location>
        <begin position="260"/>
        <end position="273"/>
    </location>
</feature>
<dbReference type="RefSeq" id="XP_070917458.1">
    <property type="nucleotide sequence ID" value="XM_071061357.1"/>
</dbReference>
<name>A0ABQ0GD90_9PEZI</name>
<proteinExistence type="predicted"/>
<dbReference type="EMBL" id="BAAFSV010000003">
    <property type="protein sequence ID" value="GAB1315727.1"/>
    <property type="molecule type" value="Genomic_DNA"/>
</dbReference>
<protein>
    <submittedName>
        <fullName evidence="2">Uncharacterized protein</fullName>
    </submittedName>
</protein>
<reference evidence="2 3" key="1">
    <citation type="submission" date="2024-09" db="EMBL/GenBank/DDBJ databases">
        <title>Itraconazole resistance in Madurella fahalii resulting from another homologue of gene encoding cytochrome P450 14-alpha sterol demethylase (CYP51).</title>
        <authorList>
            <person name="Yoshioka I."/>
            <person name="Fahal A.H."/>
            <person name="Kaneko S."/>
            <person name="Yaguchi T."/>
        </authorList>
    </citation>
    <scope>NUCLEOTIDE SEQUENCE [LARGE SCALE GENOMIC DNA]</scope>
    <source>
        <strain evidence="2 3">IFM 68171</strain>
    </source>
</reference>
<sequence length="379" mass="41872">MAHDGSAQAQWESPTSSASSTLAPSPYLANQASFSYTPPAQEALRGRPARQTTNYRNQTGARIRRDPPAGGARLRRRASQPQTRTSGTLQRPPHTRASNGVELRPDHMRNWRVRTLLQAVRELVFDPQRDSKRSVIALSGRGVREAGSAIFSERIERPMVTAPFAESLGLQALDLPEGNARKPFISPWGGLIQPRRVVRLVIEQVRNNLRQVNMGEALLLDDDFPNYDTNLFLPKRTLQKEPGESLPPNAGVIRQSSMVDVRSGWSSTPTNPAMNDAAGNCLNLDGSISRAVAPPQTSPGAPPTNDPSSSQQGGQPWPAYQTPAPPMPPYPFNPLNEPLHQDQWLPADFPPIFQDAPQYNVFHPYYVDSQLDWANYVPL</sequence>
<evidence type="ECO:0000313" key="3">
    <source>
        <dbReference type="Proteomes" id="UP001628179"/>
    </source>
</evidence>
<organism evidence="2 3">
    <name type="scientific">Madurella fahalii</name>
    <dbReference type="NCBI Taxonomy" id="1157608"/>
    <lineage>
        <taxon>Eukaryota</taxon>
        <taxon>Fungi</taxon>
        <taxon>Dikarya</taxon>
        <taxon>Ascomycota</taxon>
        <taxon>Pezizomycotina</taxon>
        <taxon>Sordariomycetes</taxon>
        <taxon>Sordariomycetidae</taxon>
        <taxon>Sordariales</taxon>
        <taxon>Sordariales incertae sedis</taxon>
        <taxon>Madurella</taxon>
    </lineage>
</organism>
<feature type="compositionally biased region" description="Low complexity" evidence="1">
    <location>
        <begin position="13"/>
        <end position="29"/>
    </location>
</feature>
<comment type="caution">
    <text evidence="2">The sequence shown here is derived from an EMBL/GenBank/DDBJ whole genome shotgun (WGS) entry which is preliminary data.</text>
</comment>
<gene>
    <name evidence="2" type="ORF">MFIFM68171_05937</name>
</gene>
<accession>A0ABQ0GD90</accession>
<evidence type="ECO:0000313" key="2">
    <source>
        <dbReference type="EMBL" id="GAB1315727.1"/>
    </source>
</evidence>
<feature type="compositionally biased region" description="Polar residues" evidence="1">
    <location>
        <begin position="50"/>
        <end position="60"/>
    </location>
</feature>
<feature type="compositionally biased region" description="Polar residues" evidence="1">
    <location>
        <begin position="79"/>
        <end position="89"/>
    </location>
</feature>
<feature type="compositionally biased region" description="Pro residues" evidence="1">
    <location>
        <begin position="323"/>
        <end position="332"/>
    </location>
</feature>
<dbReference type="Proteomes" id="UP001628179">
    <property type="component" value="Unassembled WGS sequence"/>
</dbReference>
<dbReference type="GeneID" id="98176680"/>
<keyword evidence="3" id="KW-1185">Reference proteome</keyword>